<dbReference type="CDD" id="cd08368">
    <property type="entry name" value="LIM"/>
    <property type="match status" value="1"/>
</dbReference>
<dbReference type="PROSITE" id="PS50023">
    <property type="entry name" value="LIM_DOMAIN_2"/>
    <property type="match status" value="2"/>
</dbReference>
<feature type="region of interest" description="Disordered" evidence="5">
    <location>
        <begin position="1"/>
        <end position="21"/>
    </location>
</feature>
<keyword evidence="1 4" id="KW-0479">Metal-binding</keyword>
<dbReference type="PROSITE" id="PS00478">
    <property type="entry name" value="LIM_DOMAIN_1"/>
    <property type="match status" value="1"/>
</dbReference>
<dbReference type="SMART" id="SM00132">
    <property type="entry name" value="LIM"/>
    <property type="match status" value="2"/>
</dbReference>
<keyword evidence="3 4" id="KW-0440">LIM domain</keyword>
<dbReference type="PANTHER" id="PTHR46074:SF5">
    <property type="entry name" value="LIM DOMAIN-CONTAINING PROTEIN C"/>
    <property type="match status" value="1"/>
</dbReference>
<feature type="domain" description="LIM zinc-binding" evidence="6">
    <location>
        <begin position="22"/>
        <end position="86"/>
    </location>
</feature>
<dbReference type="InParanoid" id="A0A1V9XB94"/>
<dbReference type="Proteomes" id="UP000192247">
    <property type="component" value="Unassembled WGS sequence"/>
</dbReference>
<comment type="caution">
    <text evidence="7">The sequence shown here is derived from an EMBL/GenBank/DDBJ whole genome shotgun (WGS) entry which is preliminary data.</text>
</comment>
<feature type="region of interest" description="Disordered" evidence="5">
    <location>
        <begin position="153"/>
        <end position="173"/>
    </location>
</feature>
<dbReference type="GO" id="GO:0046872">
    <property type="term" value="F:metal ion binding"/>
    <property type="evidence" value="ECO:0007669"/>
    <property type="project" value="UniProtKB-KW"/>
</dbReference>
<feature type="region of interest" description="Disordered" evidence="5">
    <location>
        <begin position="339"/>
        <end position="380"/>
    </location>
</feature>
<reference evidence="7 8" key="1">
    <citation type="journal article" date="2017" name="Gigascience">
        <title>Draft genome of the honey bee ectoparasitic mite, Tropilaelaps mercedesae, is shaped by the parasitic life history.</title>
        <authorList>
            <person name="Dong X."/>
            <person name="Armstrong S.D."/>
            <person name="Xia D."/>
            <person name="Makepeace B.L."/>
            <person name="Darby A.C."/>
            <person name="Kadowaki T."/>
        </authorList>
    </citation>
    <scope>NUCLEOTIDE SEQUENCE [LARGE SCALE GENOMIC DNA]</scope>
    <source>
        <strain evidence="7">Wuxi-XJTLU</strain>
    </source>
</reference>
<protein>
    <recommendedName>
        <fullName evidence="6">LIM zinc-binding domain-containing protein</fullName>
    </recommendedName>
</protein>
<dbReference type="OrthoDB" id="25654at2759"/>
<evidence type="ECO:0000256" key="3">
    <source>
        <dbReference type="ARBA" id="ARBA00023038"/>
    </source>
</evidence>
<evidence type="ECO:0000313" key="7">
    <source>
        <dbReference type="EMBL" id="OQR70602.1"/>
    </source>
</evidence>
<evidence type="ECO:0000259" key="6">
    <source>
        <dbReference type="PROSITE" id="PS50023"/>
    </source>
</evidence>
<dbReference type="AlphaFoldDB" id="A0A1V9XB94"/>
<feature type="compositionally biased region" description="Basic and acidic residues" evidence="5">
    <location>
        <begin position="206"/>
        <end position="218"/>
    </location>
</feature>
<evidence type="ECO:0000256" key="4">
    <source>
        <dbReference type="PROSITE-ProRule" id="PRU00125"/>
    </source>
</evidence>
<evidence type="ECO:0000313" key="8">
    <source>
        <dbReference type="Proteomes" id="UP000192247"/>
    </source>
</evidence>
<dbReference type="Gene3D" id="2.10.110.10">
    <property type="entry name" value="Cysteine Rich Protein"/>
    <property type="match status" value="2"/>
</dbReference>
<dbReference type="InterPro" id="IPR001781">
    <property type="entry name" value="Znf_LIM"/>
</dbReference>
<evidence type="ECO:0000256" key="2">
    <source>
        <dbReference type="ARBA" id="ARBA00022833"/>
    </source>
</evidence>
<keyword evidence="2 4" id="KW-0862">Zinc</keyword>
<accession>A0A1V9XB94</accession>
<dbReference type="PANTHER" id="PTHR46074">
    <property type="entry name" value="CYSTEINE-RICH PROTEIN CRIP FAMILY MEMBER"/>
    <property type="match status" value="1"/>
</dbReference>
<keyword evidence="8" id="KW-1185">Reference proteome</keyword>
<dbReference type="Pfam" id="PF00412">
    <property type="entry name" value="LIM"/>
    <property type="match status" value="1"/>
</dbReference>
<organism evidence="7 8">
    <name type="scientific">Tropilaelaps mercedesae</name>
    <dbReference type="NCBI Taxonomy" id="418985"/>
    <lineage>
        <taxon>Eukaryota</taxon>
        <taxon>Metazoa</taxon>
        <taxon>Ecdysozoa</taxon>
        <taxon>Arthropoda</taxon>
        <taxon>Chelicerata</taxon>
        <taxon>Arachnida</taxon>
        <taxon>Acari</taxon>
        <taxon>Parasitiformes</taxon>
        <taxon>Mesostigmata</taxon>
        <taxon>Gamasina</taxon>
        <taxon>Dermanyssoidea</taxon>
        <taxon>Laelapidae</taxon>
        <taxon>Tropilaelaps</taxon>
    </lineage>
</organism>
<dbReference type="EMBL" id="MNPL01016993">
    <property type="protein sequence ID" value="OQR70602.1"/>
    <property type="molecule type" value="Genomic_DNA"/>
</dbReference>
<sequence>MAKHNSDIFEQPSARDPQRGSSKCAYCAKEVYDDEAEDANHPTLRWHRGTCFRCGYCALPLVPGRPYVCSQEGALCMLCFADSRSHHADCSWQEDVTVHNRTRRVHFSSTAAQRLYSPNNSEIESFFCTAELPPSPIQPRQSVPHFSASVVQDASDSKGNRHFRSPPVDVLPSLNDETSQAEAFVNVDADLNASRSVFTEMSGDSEMDKHHSYYKDSGTEQSNGQGQGTREINEGQTGSCSISPISQTGSERPCPSGAEKQYTSSLCRVQLNNSGDFVSNPKLANNFPSGNRGESPCDDRPMEETMNDHKEEWEELALSDPIEVTRHSSPARTIRDVRTPSPLRYGCKSPRNSHKMAADTSPAGQFPSFTLERTPPAPNVRLETSGSAESIFEMNHRLEVSASGADFSAMNADLNGSRLEGSFQIARQKFLEATGRSIPTASKTQGLCESCNRPVFQLDRLQILNGLYHHSCFKCSKCLVHLTAANFLDKDGQAFCKRCYSQSAMSASYFPSPAYDIAAQPRDGSNVRGRTKTI</sequence>
<gene>
    <name evidence="7" type="ORF">BIW11_11528</name>
</gene>
<feature type="domain" description="LIM zinc-binding" evidence="6">
    <location>
        <begin position="446"/>
        <end position="506"/>
    </location>
</feature>
<evidence type="ECO:0000256" key="5">
    <source>
        <dbReference type="SAM" id="MobiDB-lite"/>
    </source>
</evidence>
<feature type="region of interest" description="Disordered" evidence="5">
    <location>
        <begin position="200"/>
        <end position="259"/>
    </location>
</feature>
<name>A0A1V9XB94_9ACAR</name>
<feature type="compositionally biased region" description="Polar residues" evidence="5">
    <location>
        <begin position="219"/>
        <end position="250"/>
    </location>
</feature>
<proteinExistence type="predicted"/>
<evidence type="ECO:0000256" key="1">
    <source>
        <dbReference type="ARBA" id="ARBA00022723"/>
    </source>
</evidence>